<dbReference type="Proteomes" id="UP000683507">
    <property type="component" value="Chromosome"/>
</dbReference>
<proteinExistence type="predicted"/>
<dbReference type="EMBL" id="OU015584">
    <property type="protein sequence ID" value="CAG5079897.1"/>
    <property type="molecule type" value="Genomic_DNA"/>
</dbReference>
<gene>
    <name evidence="1" type="ORF">CRYO30217_01112</name>
</gene>
<accession>A0A916JLU0</accession>
<dbReference type="AlphaFoldDB" id="A0A916JLU0"/>
<keyword evidence="2" id="KW-1185">Reference proteome</keyword>
<sequence>MLSDNEIRSIKGKLTSIQTLLEGKIDDLDNELLGTKYNMLKDLLDLPVKTLEDIKLTQDNINRRIRRFGE</sequence>
<evidence type="ECO:0000313" key="1">
    <source>
        <dbReference type="EMBL" id="CAG5079897.1"/>
    </source>
</evidence>
<dbReference type="KEGG" id="ptan:CRYO30217_01112"/>
<reference evidence="1" key="1">
    <citation type="submission" date="2021-04" db="EMBL/GenBank/DDBJ databases">
        <authorList>
            <person name="Rodrigo-Torres L."/>
            <person name="Arahal R. D."/>
            <person name="Lucena T."/>
        </authorList>
    </citation>
    <scope>NUCLEOTIDE SEQUENCE</scope>
    <source>
        <strain evidence="1">AS29M-1</strain>
    </source>
</reference>
<name>A0A916JLU0_9FLAO</name>
<protein>
    <submittedName>
        <fullName evidence="1">Uncharacterized protein</fullName>
    </submittedName>
</protein>
<organism evidence="1 2">
    <name type="scientific">Parvicella tangerina</name>
    <dbReference type="NCBI Taxonomy" id="2829795"/>
    <lineage>
        <taxon>Bacteria</taxon>
        <taxon>Pseudomonadati</taxon>
        <taxon>Bacteroidota</taxon>
        <taxon>Flavobacteriia</taxon>
        <taxon>Flavobacteriales</taxon>
        <taxon>Parvicellaceae</taxon>
        <taxon>Parvicella</taxon>
    </lineage>
</organism>
<evidence type="ECO:0000313" key="2">
    <source>
        <dbReference type="Proteomes" id="UP000683507"/>
    </source>
</evidence>